<keyword evidence="3" id="KW-1185">Reference proteome</keyword>
<feature type="region of interest" description="Disordered" evidence="1">
    <location>
        <begin position="198"/>
        <end position="220"/>
    </location>
</feature>
<reference evidence="2" key="1">
    <citation type="journal article" date="2020" name="Stud. Mycol.">
        <title>101 Dothideomycetes genomes: a test case for predicting lifestyles and emergence of pathogens.</title>
        <authorList>
            <person name="Haridas S."/>
            <person name="Albert R."/>
            <person name="Binder M."/>
            <person name="Bloem J."/>
            <person name="Labutti K."/>
            <person name="Salamov A."/>
            <person name="Andreopoulos B."/>
            <person name="Baker S."/>
            <person name="Barry K."/>
            <person name="Bills G."/>
            <person name="Bluhm B."/>
            <person name="Cannon C."/>
            <person name="Castanera R."/>
            <person name="Culley D."/>
            <person name="Daum C."/>
            <person name="Ezra D."/>
            <person name="Gonzalez J."/>
            <person name="Henrissat B."/>
            <person name="Kuo A."/>
            <person name="Liang C."/>
            <person name="Lipzen A."/>
            <person name="Lutzoni F."/>
            <person name="Magnuson J."/>
            <person name="Mondo S."/>
            <person name="Nolan M."/>
            <person name="Ohm R."/>
            <person name="Pangilinan J."/>
            <person name="Park H.-J."/>
            <person name="Ramirez L."/>
            <person name="Alfaro M."/>
            <person name="Sun H."/>
            <person name="Tritt A."/>
            <person name="Yoshinaga Y."/>
            <person name="Zwiers L.-H."/>
            <person name="Turgeon B."/>
            <person name="Goodwin S."/>
            <person name="Spatafora J."/>
            <person name="Crous P."/>
            <person name="Grigoriev I."/>
        </authorList>
    </citation>
    <scope>NUCLEOTIDE SEQUENCE</scope>
    <source>
        <strain evidence="2">CBS 175.79</strain>
    </source>
</reference>
<gene>
    <name evidence="2" type="ORF">BU24DRAFT_473455</name>
</gene>
<organism evidence="2 3">
    <name type="scientific">Aaosphaeria arxii CBS 175.79</name>
    <dbReference type="NCBI Taxonomy" id="1450172"/>
    <lineage>
        <taxon>Eukaryota</taxon>
        <taxon>Fungi</taxon>
        <taxon>Dikarya</taxon>
        <taxon>Ascomycota</taxon>
        <taxon>Pezizomycotina</taxon>
        <taxon>Dothideomycetes</taxon>
        <taxon>Pleosporomycetidae</taxon>
        <taxon>Pleosporales</taxon>
        <taxon>Pleosporales incertae sedis</taxon>
        <taxon>Aaosphaeria</taxon>
    </lineage>
</organism>
<dbReference type="EMBL" id="ML978078">
    <property type="protein sequence ID" value="KAF2009344.1"/>
    <property type="molecule type" value="Genomic_DNA"/>
</dbReference>
<dbReference type="AlphaFoldDB" id="A0A6A5X9C4"/>
<protein>
    <submittedName>
        <fullName evidence="2">Uncharacterized protein</fullName>
    </submittedName>
</protein>
<sequence>MCYTYEWATILGVSVKNTNETSNFFANTVDCLLTLGTVEIIQTGADPPILNRTSFRGLSNTSVKDGSLNYMRTMYHNGRSPFNFSAGRVKGSNGDTIYSNPFALHLLHSQANSSAEDVASRIEGIFEMRTLVAFVRSPEGTVRTITETTVTRVYAQDRRVLAILVIPLLTTILGTSSRYRIVGDDVCVGYNPNEIARRGQFPGSEDEGMRPMEIRSEEKN</sequence>
<accession>A0A6A5X9C4</accession>
<dbReference type="RefSeq" id="XP_033377683.1">
    <property type="nucleotide sequence ID" value="XM_033532787.1"/>
</dbReference>
<dbReference type="Proteomes" id="UP000799778">
    <property type="component" value="Unassembled WGS sequence"/>
</dbReference>
<dbReference type="GeneID" id="54290184"/>
<name>A0A6A5X9C4_9PLEO</name>
<feature type="compositionally biased region" description="Basic and acidic residues" evidence="1">
    <location>
        <begin position="207"/>
        <end position="220"/>
    </location>
</feature>
<proteinExistence type="predicted"/>
<dbReference type="OrthoDB" id="5144532at2759"/>
<evidence type="ECO:0000313" key="3">
    <source>
        <dbReference type="Proteomes" id="UP000799778"/>
    </source>
</evidence>
<evidence type="ECO:0000313" key="2">
    <source>
        <dbReference type="EMBL" id="KAF2009344.1"/>
    </source>
</evidence>
<evidence type="ECO:0000256" key="1">
    <source>
        <dbReference type="SAM" id="MobiDB-lite"/>
    </source>
</evidence>